<evidence type="ECO:0000313" key="1">
    <source>
        <dbReference type="EMBL" id="GFH43887.1"/>
    </source>
</evidence>
<dbReference type="Gene3D" id="3.40.50.720">
    <property type="entry name" value="NAD(P)-binding Rossmann-like Domain"/>
    <property type="match status" value="1"/>
</dbReference>
<evidence type="ECO:0000313" key="2">
    <source>
        <dbReference type="Proteomes" id="UP001054902"/>
    </source>
</evidence>
<reference evidence="1 2" key="1">
    <citation type="journal article" date="2021" name="Sci. Rep.">
        <title>The genome of the diatom Chaetoceros tenuissimus carries an ancient integrated fragment of an extant virus.</title>
        <authorList>
            <person name="Hongo Y."/>
            <person name="Kimura K."/>
            <person name="Takaki Y."/>
            <person name="Yoshida Y."/>
            <person name="Baba S."/>
            <person name="Kobayashi G."/>
            <person name="Nagasaki K."/>
            <person name="Hano T."/>
            <person name="Tomaru Y."/>
        </authorList>
    </citation>
    <scope>NUCLEOTIDE SEQUENCE [LARGE SCALE GENOMIC DNA]</scope>
    <source>
        <strain evidence="1 2">NIES-3715</strain>
    </source>
</reference>
<sequence length="399" mass="44932">MDAFVGSYDEDSAVGSEGDFLALQSFSGDESTMRGDASTVQTFETKKTVKKRSNAAMDGEELVTADDMEELAYYDNPVSACLGSFFGIAPENIVVKVAAVARPHLAKEKEGLCEPMPFAGMPKLVIVGQVMTKTPEHCPLRFKDRVLGFFEDEKYYSETYTKLPYSRLIKVKKNLDPWQQVSIALSYLPALQILQSCPFTVDNNRILLNGGMGPINQALIRLSKLHGAKKIHVPVEPEYDSLVRELGAKPMGPLHSDWGPILIDTIDIVVDCIGENKFITSKAMLVETGHMIVTGCKDLDSRKGQMFNGLDKRFVDWRLNSSTRITIFDFMKAYVNDREVFEKDFKYLDKMVFDEQLPVLNTRIDMNQMNMANDGERRETEALDGYQIMQIPNADGWKR</sequence>
<gene>
    <name evidence="1" type="ORF">CTEN210_00360</name>
</gene>
<protein>
    <submittedName>
        <fullName evidence="1">Uncharacterized protein</fullName>
    </submittedName>
</protein>
<dbReference type="Proteomes" id="UP001054902">
    <property type="component" value="Unassembled WGS sequence"/>
</dbReference>
<name>A0AAD3CD48_9STRA</name>
<dbReference type="InterPro" id="IPR036291">
    <property type="entry name" value="NAD(P)-bd_dom_sf"/>
</dbReference>
<organism evidence="1 2">
    <name type="scientific">Chaetoceros tenuissimus</name>
    <dbReference type="NCBI Taxonomy" id="426638"/>
    <lineage>
        <taxon>Eukaryota</taxon>
        <taxon>Sar</taxon>
        <taxon>Stramenopiles</taxon>
        <taxon>Ochrophyta</taxon>
        <taxon>Bacillariophyta</taxon>
        <taxon>Coscinodiscophyceae</taxon>
        <taxon>Chaetocerotophycidae</taxon>
        <taxon>Chaetocerotales</taxon>
        <taxon>Chaetocerotaceae</taxon>
        <taxon>Chaetoceros</taxon>
    </lineage>
</organism>
<proteinExistence type="predicted"/>
<dbReference type="Gene3D" id="3.90.180.10">
    <property type="entry name" value="Medium-chain alcohol dehydrogenases, catalytic domain"/>
    <property type="match status" value="1"/>
</dbReference>
<keyword evidence="2" id="KW-1185">Reference proteome</keyword>
<dbReference type="EMBL" id="BLLK01000019">
    <property type="protein sequence ID" value="GFH43887.1"/>
    <property type="molecule type" value="Genomic_DNA"/>
</dbReference>
<dbReference type="SUPFAM" id="SSF51735">
    <property type="entry name" value="NAD(P)-binding Rossmann-fold domains"/>
    <property type="match status" value="1"/>
</dbReference>
<dbReference type="AlphaFoldDB" id="A0AAD3CD48"/>
<dbReference type="PANTHER" id="PTHR43482">
    <property type="entry name" value="PROTEIN AST1-RELATED"/>
    <property type="match status" value="1"/>
</dbReference>
<dbReference type="PANTHER" id="PTHR43482:SF1">
    <property type="entry name" value="PROTEIN AST1-RELATED"/>
    <property type="match status" value="1"/>
</dbReference>
<dbReference type="InterPro" id="IPR052585">
    <property type="entry name" value="Lipid_raft_assoc_Zn_ADH"/>
</dbReference>
<comment type="caution">
    <text evidence="1">The sequence shown here is derived from an EMBL/GenBank/DDBJ whole genome shotgun (WGS) entry which is preliminary data.</text>
</comment>
<accession>A0AAD3CD48</accession>